<evidence type="ECO:0000313" key="1">
    <source>
        <dbReference type="EMBL" id="PYI10701.1"/>
    </source>
</evidence>
<proteinExistence type="predicted"/>
<organism evidence="1 2">
    <name type="scientific">Aspergillus sclerotiicarbonarius (strain CBS 121057 / IBT 28362)</name>
    <dbReference type="NCBI Taxonomy" id="1448318"/>
    <lineage>
        <taxon>Eukaryota</taxon>
        <taxon>Fungi</taxon>
        <taxon>Dikarya</taxon>
        <taxon>Ascomycota</taxon>
        <taxon>Pezizomycotina</taxon>
        <taxon>Eurotiomycetes</taxon>
        <taxon>Eurotiomycetidae</taxon>
        <taxon>Eurotiales</taxon>
        <taxon>Aspergillaceae</taxon>
        <taxon>Aspergillus</taxon>
        <taxon>Aspergillus subgen. Circumdati</taxon>
    </lineage>
</organism>
<dbReference type="Proteomes" id="UP000248423">
    <property type="component" value="Unassembled WGS sequence"/>
</dbReference>
<accession>A0A319EMZ8</accession>
<dbReference type="AlphaFoldDB" id="A0A319EMZ8"/>
<dbReference type="STRING" id="1448318.A0A319EMZ8"/>
<dbReference type="EMBL" id="KZ826320">
    <property type="protein sequence ID" value="PYI10701.1"/>
    <property type="molecule type" value="Genomic_DNA"/>
</dbReference>
<protein>
    <submittedName>
        <fullName evidence="1">Uncharacterized protein</fullName>
    </submittedName>
</protein>
<dbReference type="VEuPathDB" id="FungiDB:BO78DRAFT_269631"/>
<keyword evidence="2" id="KW-1185">Reference proteome</keyword>
<feature type="non-terminal residue" evidence="1">
    <location>
        <position position="145"/>
    </location>
</feature>
<dbReference type="OrthoDB" id="2958217at2759"/>
<gene>
    <name evidence="1" type="ORF">BO78DRAFT_269631</name>
</gene>
<evidence type="ECO:0000313" key="2">
    <source>
        <dbReference type="Proteomes" id="UP000248423"/>
    </source>
</evidence>
<name>A0A319EMZ8_ASPSB</name>
<feature type="non-terminal residue" evidence="1">
    <location>
        <position position="1"/>
    </location>
</feature>
<reference evidence="1 2" key="1">
    <citation type="submission" date="2018-02" db="EMBL/GenBank/DDBJ databases">
        <title>The genomes of Aspergillus section Nigri reveals drivers in fungal speciation.</title>
        <authorList>
            <consortium name="DOE Joint Genome Institute"/>
            <person name="Vesth T.C."/>
            <person name="Nybo J."/>
            <person name="Theobald S."/>
            <person name="Brandl J."/>
            <person name="Frisvad J.C."/>
            <person name="Nielsen K.F."/>
            <person name="Lyhne E.K."/>
            <person name="Kogle M.E."/>
            <person name="Kuo A."/>
            <person name="Riley R."/>
            <person name="Clum A."/>
            <person name="Nolan M."/>
            <person name="Lipzen A."/>
            <person name="Salamov A."/>
            <person name="Henrissat B."/>
            <person name="Wiebenga A."/>
            <person name="De vries R.P."/>
            <person name="Grigoriev I.V."/>
            <person name="Mortensen U.H."/>
            <person name="Andersen M.R."/>
            <person name="Baker S.E."/>
        </authorList>
    </citation>
    <scope>NUCLEOTIDE SEQUENCE [LARGE SCALE GENOMIC DNA]</scope>
    <source>
        <strain evidence="1 2">CBS 121057</strain>
    </source>
</reference>
<sequence>HTHYYEVDWESVEWLSAWPELVEEAPMIFEAADVLISGPGSDNATLTPPTADEQEGIIFSGFAQENGEEFRLGRNSEQFSINTGQKPYDTVVACVLLRAYMLAPGHFKVRSEGKWNGLPWIKARSLYKTLWSDDRLDCPWVDGEV</sequence>